<evidence type="ECO:0000256" key="3">
    <source>
        <dbReference type="ARBA" id="ARBA00023242"/>
    </source>
</evidence>
<dbReference type="GO" id="GO:0000981">
    <property type="term" value="F:DNA-binding transcription factor activity, RNA polymerase II-specific"/>
    <property type="evidence" value="ECO:0007669"/>
    <property type="project" value="TreeGrafter"/>
</dbReference>
<dbReference type="OrthoDB" id="2123952at2759"/>
<reference evidence="4 5" key="1">
    <citation type="submission" date="2020-01" db="EMBL/GenBank/DDBJ databases">
        <title>Aspergillus terreus IFO 6365 whole genome shotgun sequence.</title>
        <authorList>
            <person name="Kanamasa S."/>
            <person name="Takahashi H."/>
        </authorList>
    </citation>
    <scope>NUCLEOTIDE SEQUENCE [LARGE SCALE GENOMIC DNA]</scope>
    <source>
        <strain evidence="4 5">IFO 6365</strain>
    </source>
</reference>
<dbReference type="PANTHER" id="PTHR47424:SF15">
    <property type="entry name" value="ZN(II)2CYS6 TRANSCRIPTION FACTOR (EUROFUNG)"/>
    <property type="match status" value="1"/>
</dbReference>
<evidence type="ECO:0000256" key="1">
    <source>
        <dbReference type="ARBA" id="ARBA00023015"/>
    </source>
</evidence>
<dbReference type="AlphaFoldDB" id="A0A5M3Z7R1"/>
<keyword evidence="1" id="KW-0805">Transcription regulation</keyword>
<evidence type="ECO:0000313" key="5">
    <source>
        <dbReference type="Proteomes" id="UP000452235"/>
    </source>
</evidence>
<dbReference type="GO" id="GO:0005634">
    <property type="term" value="C:nucleus"/>
    <property type="evidence" value="ECO:0007669"/>
    <property type="project" value="TreeGrafter"/>
</dbReference>
<dbReference type="EMBL" id="BLJY01000014">
    <property type="protein sequence ID" value="GFF21368.1"/>
    <property type="molecule type" value="Genomic_DNA"/>
</dbReference>
<keyword evidence="3" id="KW-0539">Nucleus</keyword>
<evidence type="ECO:0000256" key="2">
    <source>
        <dbReference type="ARBA" id="ARBA00023163"/>
    </source>
</evidence>
<protein>
    <submittedName>
        <fullName evidence="4">C6 zinc finger domain protein</fullName>
    </submittedName>
</protein>
<keyword evidence="5" id="KW-1185">Reference proteome</keyword>
<comment type="caution">
    <text evidence="4">The sequence shown here is derived from an EMBL/GenBank/DDBJ whole genome shotgun (WGS) entry which is preliminary data.</text>
</comment>
<dbReference type="GO" id="GO:0000978">
    <property type="term" value="F:RNA polymerase II cis-regulatory region sequence-specific DNA binding"/>
    <property type="evidence" value="ECO:0007669"/>
    <property type="project" value="TreeGrafter"/>
</dbReference>
<gene>
    <name evidence="4" type="ORF">ATEIFO6365_0014030000</name>
</gene>
<dbReference type="InterPro" id="IPR051127">
    <property type="entry name" value="Fungal_SecMet_Regulators"/>
</dbReference>
<proteinExistence type="predicted"/>
<name>A0A5M3Z7R1_ASPTE</name>
<dbReference type="PANTHER" id="PTHR47424">
    <property type="entry name" value="REGULATORY PROTEIN GAL4"/>
    <property type="match status" value="1"/>
</dbReference>
<evidence type="ECO:0000313" key="4">
    <source>
        <dbReference type="EMBL" id="GFF21368.1"/>
    </source>
</evidence>
<accession>A0A5M3Z7R1</accession>
<sequence length="230" mass="24966">MAPQEFGDGGAKRPTEIPVWLNDACNQVIGAAYRTIHFLYEASFVNDLVRECRYHGYFLSSAAFALIYDLMHGDELASSHLRWVHAAVQCLSSMRAGDPIASSMSAIQTVLRKLNPSYEWQPPATVKGNGYGYDSNTVMQQSVNNASNNPAPSMPEPFFNDLAVGGGLPALSNMQGSFVPGNIPPTSASAGSGEDLLDLTLSDMGWDFDFSTMDLETFFSIYPNMDTPTA</sequence>
<organism evidence="4 5">
    <name type="scientific">Aspergillus terreus</name>
    <dbReference type="NCBI Taxonomy" id="33178"/>
    <lineage>
        <taxon>Eukaryota</taxon>
        <taxon>Fungi</taxon>
        <taxon>Dikarya</taxon>
        <taxon>Ascomycota</taxon>
        <taxon>Pezizomycotina</taxon>
        <taxon>Eurotiomycetes</taxon>
        <taxon>Eurotiomycetidae</taxon>
        <taxon>Eurotiales</taxon>
        <taxon>Aspergillaceae</taxon>
        <taxon>Aspergillus</taxon>
        <taxon>Aspergillus subgen. Circumdati</taxon>
    </lineage>
</organism>
<keyword evidence="2" id="KW-0804">Transcription</keyword>
<dbReference type="VEuPathDB" id="FungiDB:ATEG_07323"/>
<dbReference type="GO" id="GO:0000435">
    <property type="term" value="P:positive regulation of transcription from RNA polymerase II promoter by galactose"/>
    <property type="evidence" value="ECO:0007669"/>
    <property type="project" value="TreeGrafter"/>
</dbReference>
<dbReference type="Proteomes" id="UP000452235">
    <property type="component" value="Unassembled WGS sequence"/>
</dbReference>